<dbReference type="EMBL" id="QNTT01000086">
    <property type="protein sequence ID" value="RBA30397.1"/>
    <property type="molecule type" value="Genomic_DNA"/>
</dbReference>
<dbReference type="AlphaFoldDB" id="A0A365P6D3"/>
<evidence type="ECO:0000313" key="2">
    <source>
        <dbReference type="Proteomes" id="UP000252187"/>
    </source>
</evidence>
<evidence type="ECO:0008006" key="3">
    <source>
        <dbReference type="Google" id="ProtNLM"/>
    </source>
</evidence>
<dbReference type="Proteomes" id="UP000252187">
    <property type="component" value="Unassembled WGS sequence"/>
</dbReference>
<organism evidence="1 2">
    <name type="scientific">Dietzia maris</name>
    <dbReference type="NCBI Taxonomy" id="37915"/>
    <lineage>
        <taxon>Bacteria</taxon>
        <taxon>Bacillati</taxon>
        <taxon>Actinomycetota</taxon>
        <taxon>Actinomycetes</taxon>
        <taxon>Mycobacteriales</taxon>
        <taxon>Dietziaceae</taxon>
        <taxon>Dietzia</taxon>
    </lineage>
</organism>
<gene>
    <name evidence="1" type="ORF">DQ226_17360</name>
</gene>
<proteinExistence type="predicted"/>
<sequence length="79" mass="8642">MARVRSLVLGDSDLLPHRTEVDCTYQIVGADDGSRLLQLSTYGSDSRKSGPKVSQTLQIDEGTAAELVEIIRRAFPSIH</sequence>
<accession>A0A365P6D3</accession>
<protein>
    <recommendedName>
        <fullName evidence="3">Methionyl-tRNA formyltransferase</fullName>
    </recommendedName>
</protein>
<name>A0A365P6D3_9ACTN</name>
<evidence type="ECO:0000313" key="1">
    <source>
        <dbReference type="EMBL" id="RBA30397.1"/>
    </source>
</evidence>
<comment type="caution">
    <text evidence="1">The sequence shown here is derived from an EMBL/GenBank/DDBJ whole genome shotgun (WGS) entry which is preliminary data.</text>
</comment>
<reference evidence="1 2" key="1">
    <citation type="submission" date="2018-06" db="EMBL/GenBank/DDBJ databases">
        <title>Whole genome sequencing of four bacterial strains from South Shetland trench revealing bio-synthetic gene clusters.</title>
        <authorList>
            <person name="Abdel-Mageed W.M."/>
            <person name="Lehri B."/>
            <person name="Jarmusch S.A."/>
            <person name="Miranda K."/>
            <person name="Goodfellow M."/>
            <person name="Jaspars M."/>
            <person name="Karlyshev A.V."/>
        </authorList>
    </citation>
    <scope>NUCLEOTIDE SEQUENCE [LARGE SCALE GENOMIC DNA]</scope>
    <source>
        <strain evidence="1 2">SST1</strain>
    </source>
</reference>